<gene>
    <name evidence="3" type="ORF">EVOR1521_LOCUS3344</name>
</gene>
<proteinExistence type="inferred from homology"/>
<keyword evidence="4" id="KW-1185">Reference proteome</keyword>
<protein>
    <submittedName>
        <fullName evidence="3">Uncharacterized protein</fullName>
    </submittedName>
</protein>
<feature type="region of interest" description="Disordered" evidence="2">
    <location>
        <begin position="612"/>
        <end position="631"/>
    </location>
</feature>
<reference evidence="3" key="1">
    <citation type="submission" date="2023-08" db="EMBL/GenBank/DDBJ databases">
        <authorList>
            <person name="Chen Y."/>
            <person name="Shah S."/>
            <person name="Dougan E. K."/>
            <person name="Thang M."/>
            <person name="Chan C."/>
        </authorList>
    </citation>
    <scope>NUCLEOTIDE SEQUENCE</scope>
</reference>
<comment type="caution">
    <text evidence="3">The sequence shown here is derived from an EMBL/GenBank/DDBJ whole genome shotgun (WGS) entry which is preliminary data.</text>
</comment>
<dbReference type="SUPFAM" id="SSF51905">
    <property type="entry name" value="FAD/NAD(P)-binding domain"/>
    <property type="match status" value="1"/>
</dbReference>
<evidence type="ECO:0000313" key="3">
    <source>
        <dbReference type="EMBL" id="CAJ1373562.1"/>
    </source>
</evidence>
<dbReference type="InterPro" id="IPR051209">
    <property type="entry name" value="FAD-bind_Monooxygenase_sf"/>
</dbReference>
<evidence type="ECO:0000313" key="4">
    <source>
        <dbReference type="Proteomes" id="UP001178507"/>
    </source>
</evidence>
<evidence type="ECO:0000256" key="1">
    <source>
        <dbReference type="ARBA" id="ARBA00010139"/>
    </source>
</evidence>
<accession>A0AA36MNG9</accession>
<sequence length="631" mass="70199">MAPFSRGDGGTRSHSHRLCRLKLLTSGDVIEMPLEVTTKVGHVRQMLAEKLGNAAAEELIFITKSASSYKVLLDLEEIPSNITVKGVPSWTRQKAAYRFPHCIVGAGHCGLRQGLSFLKEGIHDFLVIDRLQQLGGTAWVRNANPTSKLQTELGVYHLQYGIDLPLPQGMKTWPSRAELLQHFQEVCEDHGLIPHLRLGTEVIEVQPQELDIRAREFSGGRWAYDLTLCKQEQSTQMRCASIQCYPGGLTENLRLELPGEEEFEGCIGYGMFDEFDYGLVREKQVVIFGMGAFAVENVRTCLEHGAATATIICRRKNLAIPRVVDWFINQSDSPPTAAMVLNAMQPMYALGGLDDPWSFYAVIGPADRSTAVIRQKSRFGIGDFYFLASCYGKCRTLVGSIKRLAARQVVLDSAERVPADHLLKVLGFTADPKIEKLFGLKELVGYFGNGDWRQWIYCEFPGIDAGRFGGTSLSPAIQSATDSVSWILQYPEDIEPVLESNLLPRQKAKSKLLAGRPCYVFEPRAGGQILGVIIGFIPGLAEKAAAWGALKRQRMHQLHPLEGYLEECAQEWYTYCQMFKDCGDDRPFPRYPYTSAALRELVDRNEEMAKPLPTKALAADPGDALELTSDG</sequence>
<dbReference type="Gene3D" id="3.50.50.60">
    <property type="entry name" value="FAD/NAD(P)-binding domain"/>
    <property type="match status" value="2"/>
</dbReference>
<dbReference type="PANTHER" id="PTHR42877:SF10">
    <property type="entry name" value="L-ORNITHINE N(5)-OXYGENASE"/>
    <property type="match status" value="1"/>
</dbReference>
<dbReference type="PANTHER" id="PTHR42877">
    <property type="entry name" value="L-ORNITHINE N(5)-MONOOXYGENASE-RELATED"/>
    <property type="match status" value="1"/>
</dbReference>
<comment type="similarity">
    <text evidence="1">Belongs to the FAD-binding monooxygenase family.</text>
</comment>
<dbReference type="AlphaFoldDB" id="A0AA36MNG9"/>
<evidence type="ECO:0000256" key="2">
    <source>
        <dbReference type="SAM" id="MobiDB-lite"/>
    </source>
</evidence>
<dbReference type="Proteomes" id="UP001178507">
    <property type="component" value="Unassembled WGS sequence"/>
</dbReference>
<organism evidence="3 4">
    <name type="scientific">Effrenium voratum</name>
    <dbReference type="NCBI Taxonomy" id="2562239"/>
    <lineage>
        <taxon>Eukaryota</taxon>
        <taxon>Sar</taxon>
        <taxon>Alveolata</taxon>
        <taxon>Dinophyceae</taxon>
        <taxon>Suessiales</taxon>
        <taxon>Symbiodiniaceae</taxon>
        <taxon>Effrenium</taxon>
    </lineage>
</organism>
<dbReference type="InterPro" id="IPR036188">
    <property type="entry name" value="FAD/NAD-bd_sf"/>
</dbReference>
<name>A0AA36MNG9_9DINO</name>
<dbReference type="EMBL" id="CAUJNA010000202">
    <property type="protein sequence ID" value="CAJ1373562.1"/>
    <property type="molecule type" value="Genomic_DNA"/>
</dbReference>